<dbReference type="PANTHER" id="PTHR33153:SF3">
    <property type="entry name" value="TRAFFICKING PROTEIN PARTICLE COMPLEX SUBUNIT 11 DOMAIN-CONTAINING PROTEIN"/>
    <property type="match status" value="1"/>
</dbReference>
<keyword evidence="4" id="KW-1185">Reference proteome</keyword>
<evidence type="ECO:0000259" key="2">
    <source>
        <dbReference type="Pfam" id="PF25273"/>
    </source>
</evidence>
<evidence type="ECO:0000256" key="1">
    <source>
        <dbReference type="SAM" id="MobiDB-lite"/>
    </source>
</evidence>
<reference evidence="3 4" key="1">
    <citation type="submission" date="2024-09" db="EMBL/GenBank/DDBJ databases">
        <title>Chromosome-scale assembly of Riccia sorocarpa.</title>
        <authorList>
            <person name="Paukszto L."/>
        </authorList>
    </citation>
    <scope>NUCLEOTIDE SEQUENCE [LARGE SCALE GENOMIC DNA]</scope>
    <source>
        <strain evidence="3">LP-2024</strain>
        <tissue evidence="3">Aerial parts of the thallus</tissue>
    </source>
</reference>
<evidence type="ECO:0000313" key="4">
    <source>
        <dbReference type="Proteomes" id="UP001633002"/>
    </source>
</evidence>
<gene>
    <name evidence="3" type="ORF">R1sor_000811</name>
</gene>
<name>A0ABD3H069_9MARC</name>
<protein>
    <recommendedName>
        <fullName evidence="2">DUF7869 domain-containing protein</fullName>
    </recommendedName>
</protein>
<dbReference type="AlphaFoldDB" id="A0ABD3H069"/>
<dbReference type="InterPro" id="IPR057191">
    <property type="entry name" value="DUF7869"/>
</dbReference>
<dbReference type="PANTHER" id="PTHR33153">
    <property type="entry name" value="MYND-TYPE DOMAIN-CONTAINING PROTEIN"/>
    <property type="match status" value="1"/>
</dbReference>
<evidence type="ECO:0000313" key="3">
    <source>
        <dbReference type="EMBL" id="KAL3682789.1"/>
    </source>
</evidence>
<dbReference type="Pfam" id="PF25273">
    <property type="entry name" value="DUF7869"/>
    <property type="match status" value="1"/>
</dbReference>
<proteinExistence type="predicted"/>
<sequence>MLQLVVAGDTPKDCAYIQIDGMDQKKTALPHFAKQPKSVDGAALVGVHLVGAMIFQGKLMTRAFLTYNNIKSDTNLTITVLHKILLDWEGDLPHVLYLQLDNTVRENKNNILFAYLTMLLERKVFTKIKLGFLMTRRTQNVGTLEDGDQGDSIRHVQAIRKDIQAHCYPFFDEGEKEWWNHWFISQEEIVRNINNHRHERLSGDMCWFWLVPPERSTDNEEEEPVAITTGEELRRRVFGERRPIYSRPPRPTPGSAATDWAAHIGELTEIHDKSFLAIGSEDDEEADCSGPDDDEGDD</sequence>
<feature type="region of interest" description="Disordered" evidence="1">
    <location>
        <begin position="274"/>
        <end position="298"/>
    </location>
</feature>
<organism evidence="3 4">
    <name type="scientific">Riccia sorocarpa</name>
    <dbReference type="NCBI Taxonomy" id="122646"/>
    <lineage>
        <taxon>Eukaryota</taxon>
        <taxon>Viridiplantae</taxon>
        <taxon>Streptophyta</taxon>
        <taxon>Embryophyta</taxon>
        <taxon>Marchantiophyta</taxon>
        <taxon>Marchantiopsida</taxon>
        <taxon>Marchantiidae</taxon>
        <taxon>Marchantiales</taxon>
        <taxon>Ricciaceae</taxon>
        <taxon>Riccia</taxon>
    </lineage>
</organism>
<dbReference type="Proteomes" id="UP001633002">
    <property type="component" value="Unassembled WGS sequence"/>
</dbReference>
<comment type="caution">
    <text evidence="3">The sequence shown here is derived from an EMBL/GenBank/DDBJ whole genome shotgun (WGS) entry which is preliminary data.</text>
</comment>
<feature type="domain" description="DUF7869" evidence="2">
    <location>
        <begin position="38"/>
        <end position="138"/>
    </location>
</feature>
<feature type="compositionally biased region" description="Acidic residues" evidence="1">
    <location>
        <begin position="280"/>
        <end position="298"/>
    </location>
</feature>
<dbReference type="EMBL" id="JBJQOH010000006">
    <property type="protein sequence ID" value="KAL3682789.1"/>
    <property type="molecule type" value="Genomic_DNA"/>
</dbReference>
<accession>A0ABD3H069</accession>